<dbReference type="AlphaFoldDB" id="A0A4Q7P8M4"/>
<dbReference type="InterPro" id="IPR008979">
    <property type="entry name" value="Galactose-bd-like_sf"/>
</dbReference>
<dbReference type="InterPro" id="IPR012341">
    <property type="entry name" value="6hp_glycosidase-like_sf"/>
</dbReference>
<name>A0A4Q7P8M4_9BACT</name>
<dbReference type="SUPFAM" id="SSF49785">
    <property type="entry name" value="Galactose-binding domain-like"/>
    <property type="match status" value="1"/>
</dbReference>
<feature type="domain" description="Alpha-L-rhamnosidase six-hairpin glycosidase" evidence="1">
    <location>
        <begin position="539"/>
        <end position="866"/>
    </location>
</feature>
<evidence type="ECO:0000313" key="3">
    <source>
        <dbReference type="Proteomes" id="UP000292209"/>
    </source>
</evidence>
<dbReference type="PANTHER" id="PTHR34987">
    <property type="entry name" value="C, PUTATIVE (AFU_ORTHOLOGUE AFUA_3G02880)-RELATED"/>
    <property type="match status" value="1"/>
</dbReference>
<dbReference type="GO" id="GO:0005975">
    <property type="term" value="P:carbohydrate metabolic process"/>
    <property type="evidence" value="ECO:0007669"/>
    <property type="project" value="InterPro"/>
</dbReference>
<dbReference type="EMBL" id="SGXG01000001">
    <property type="protein sequence ID" value="RZS96536.1"/>
    <property type="molecule type" value="Genomic_DNA"/>
</dbReference>
<evidence type="ECO:0000313" key="2">
    <source>
        <dbReference type="EMBL" id="RZS96536.1"/>
    </source>
</evidence>
<evidence type="ECO:0000259" key="1">
    <source>
        <dbReference type="Pfam" id="PF17389"/>
    </source>
</evidence>
<dbReference type="Pfam" id="PF17389">
    <property type="entry name" value="Bac_rhamnosid6H"/>
    <property type="match status" value="1"/>
</dbReference>
<organism evidence="2 3">
    <name type="scientific">Cecembia calidifontis</name>
    <dbReference type="NCBI Taxonomy" id="1187080"/>
    <lineage>
        <taxon>Bacteria</taxon>
        <taxon>Pseudomonadati</taxon>
        <taxon>Bacteroidota</taxon>
        <taxon>Cytophagia</taxon>
        <taxon>Cytophagales</taxon>
        <taxon>Cyclobacteriaceae</taxon>
        <taxon>Cecembia</taxon>
    </lineage>
</organism>
<reference evidence="2 3" key="1">
    <citation type="submission" date="2019-02" db="EMBL/GenBank/DDBJ databases">
        <title>Genomic Encyclopedia of Archaeal and Bacterial Type Strains, Phase II (KMG-II): from individual species to whole genera.</title>
        <authorList>
            <person name="Goeker M."/>
        </authorList>
    </citation>
    <scope>NUCLEOTIDE SEQUENCE [LARGE SCALE GENOMIC DNA]</scope>
    <source>
        <strain evidence="2 3">DSM 21411</strain>
    </source>
</reference>
<keyword evidence="3" id="KW-1185">Reference proteome</keyword>
<dbReference type="OrthoDB" id="9815108at2"/>
<dbReference type="Gene3D" id="2.60.420.10">
    <property type="entry name" value="Maltose phosphorylase, domain 3"/>
    <property type="match status" value="1"/>
</dbReference>
<dbReference type="PANTHER" id="PTHR34987:SF2">
    <property type="entry name" value="B, PUTATIVE (AFU_ORTHOLOGUE AFUA_7G05040)-RELATED"/>
    <property type="match status" value="1"/>
</dbReference>
<gene>
    <name evidence="2" type="ORF">BC751_2111</name>
</gene>
<accession>A0A4Q7P8M4</accession>
<dbReference type="InterPro" id="IPR008928">
    <property type="entry name" value="6-hairpin_glycosidase_sf"/>
</dbReference>
<dbReference type="Proteomes" id="UP000292209">
    <property type="component" value="Unassembled WGS sequence"/>
</dbReference>
<sequence>MLEPLAHLNKRGKTRGFILFSLILIFSVWPDLLMSQEIHWIRPEGGERNEYVFFRKVFDLKDEAKKAQLHLYVDSRYALYVNGHYLGFGPVRSYHANPYFDTHDIKPFLKIGVNVIAVLAMNNGMETFQLFDNKGGVAFWGEIITGSEKIDLGIRSWKAKKSAGFDQSTPRFSFAKGPIESWDLRDDSGWNLPGINLESWITPIPVNNQSDWGKMRPRPIPFLTKDEIKAFRLMGTYPLKKEEDIFTFRVLTPDLDIGQYSIGRPALAYTYIYSPQKQNVNAGLWWGEYFLNGMRINPKQVEKTSYHRQEFDLNLNQGWNELLIKNNIIWGTWDFYLSLPSSLGLSVSPSKKIDDTEWFRSFVPLDQKLEQQIRQFDLALGLDAAVKAFPDRWRSHKKGEPTNPAKDLAWMEHERSLPLSSTGAFKEPLNFTKDQSEVVLFFDMGEIQLGQIFVEGNFPVGTIIDIGFSEELNKDGLPWLYKRHQIGAGLRFVTDGLQKRFQSFKPYGARYLKLIIRSDGRSFSLENVGMLRQVYPFQTVGSFSCSDPLMDRIWEASWRTLQICAEDSYTDTPFRERGLYAGDMIPQIAITQAVSGDMRLAKHSLNLFQDMYRSQMWEGKPIRHEDYILSSLVALDEYVKLTGDWDLVGEHYNNYKSLIGQYQSRYVNGLIKIDDVFIEWTTLYKRDAAMTAYQALYFYSLQRLADWADQFGWEEDKKAFLEEASKIKNSVYLNLWDKDNLNYFDGIKDGEILKEKHLTSTIWPVLMGVTDPQYHHSIVSWLKEEILDIGEEIRKEKISPYSAFYLFSLLYRYEESSAVENFIRKHWGPMALHNDRPTVWENFDVVKSDIGTSSHAWSGHPLFFMATETLGVNLGFFKDFDPTIIEIKPQSETLTWAKGIVVHPLGHVEVHWRIEGDNLFLNYKAPEGAKVIVNPKGKLSKLNLIINPEN</sequence>
<dbReference type="SUPFAM" id="SSF48208">
    <property type="entry name" value="Six-hairpin glycosidases"/>
    <property type="match status" value="1"/>
</dbReference>
<dbReference type="Gene3D" id="2.60.120.260">
    <property type="entry name" value="Galactose-binding domain-like"/>
    <property type="match status" value="3"/>
</dbReference>
<dbReference type="Gene3D" id="1.50.10.10">
    <property type="match status" value="1"/>
</dbReference>
<proteinExistence type="predicted"/>
<comment type="caution">
    <text evidence="2">The sequence shown here is derived from an EMBL/GenBank/DDBJ whole genome shotgun (WGS) entry which is preliminary data.</text>
</comment>
<protein>
    <submittedName>
        <fullName evidence="2">Alpha-L-rhamnosidase-like protein</fullName>
    </submittedName>
</protein>
<dbReference type="InterPro" id="IPR035396">
    <property type="entry name" value="Bac_rhamnosid6H"/>
</dbReference>